<dbReference type="Gene3D" id="3.40.930.10">
    <property type="entry name" value="Mannitol-specific EII, Chain A"/>
    <property type="match status" value="1"/>
</dbReference>
<dbReference type="Pfam" id="PF00359">
    <property type="entry name" value="PTS_EIIA_2"/>
    <property type="match status" value="1"/>
</dbReference>
<feature type="transmembrane region" description="Helical" evidence="6">
    <location>
        <begin position="220"/>
        <end position="242"/>
    </location>
</feature>
<feature type="transmembrane region" description="Helical" evidence="6">
    <location>
        <begin position="400"/>
        <end position="418"/>
    </location>
</feature>
<dbReference type="InterPro" id="IPR016152">
    <property type="entry name" value="PTrfase/Anion_transptr"/>
</dbReference>
<sequence>MLKKELGTLEVFSIATGAMISSGLFVLPGIIYQESGAGLSLSYLIAGILLLPAVFSQLELSTAMPRAGGNYVTVERILGTPAGIIAGITNWLAISLKSGFALIGIGTFATLIFPELGETQIKLIAIGACVFFTFLNIISTESSGKAQVIMVAVLLLIISAYILIGYRAMDFSYFTKAPKSKWANILGAAGTVFISYGGITKVASIAEEVKDPGKTLVRGIIASFVITLILYVLAVLVTQGILSHRELSTSYTPISLAAGYLAGKPGIWVTAGAALLAFITTANAGIMTASRNPMSMSRDRLLPPIFGKVSKKTGTPVFSIIITSAIIISIVAGLSIEKFAKVASLFMILTYILTNLSVIVMRYSGLANYRPTFKSPFFPILQALSVVVYIILIIDMGSLTMAISAVVIVLCLIWYVVYARNQAGKKSAFLHMLANITNQEIAGNDLEEELLTILLERQDIKEDEIDRLIKNAWILDMDRPSDIQEIFDIFAEAISERLPIEKEKAREKLFAREQQASTIIFPGIAVPHAIPHIVIEGKNFFDIFIIRNKEGIKWENNQTVYTAFCLAGSKDKRDMHLRALMAIAQIVQTDIFTNDWLEAKNTTELKTILLLAERKRN</sequence>
<feature type="transmembrane region" description="Helical" evidence="6">
    <location>
        <begin position="342"/>
        <end position="364"/>
    </location>
</feature>
<name>A0ABU9U9H0_9SPIR</name>
<keyword evidence="3 6" id="KW-0812">Transmembrane</keyword>
<dbReference type="InterPro" id="IPR002293">
    <property type="entry name" value="AA/rel_permease1"/>
</dbReference>
<feature type="transmembrane region" description="Helical" evidence="6">
    <location>
        <begin position="149"/>
        <end position="169"/>
    </location>
</feature>
<evidence type="ECO:0000256" key="4">
    <source>
        <dbReference type="ARBA" id="ARBA00022989"/>
    </source>
</evidence>
<dbReference type="RefSeq" id="WP_420068767.1">
    <property type="nucleotide sequence ID" value="NZ_JBCHKQ010000001.1"/>
</dbReference>
<feature type="transmembrane region" description="Helical" evidence="6">
    <location>
        <begin position="12"/>
        <end position="31"/>
    </location>
</feature>
<dbReference type="PROSITE" id="PS51094">
    <property type="entry name" value="PTS_EIIA_TYPE_2"/>
    <property type="match status" value="1"/>
</dbReference>
<feature type="transmembrane region" description="Helical" evidence="6">
    <location>
        <begin position="181"/>
        <end position="199"/>
    </location>
</feature>
<dbReference type="PANTHER" id="PTHR42770">
    <property type="entry name" value="AMINO ACID TRANSPORTER-RELATED"/>
    <property type="match status" value="1"/>
</dbReference>
<feature type="transmembrane region" description="Helical" evidence="6">
    <location>
        <begin position="119"/>
        <end position="137"/>
    </location>
</feature>
<protein>
    <submittedName>
        <fullName evidence="8">Amino acid permease</fullName>
    </submittedName>
</protein>
<dbReference type="SUPFAM" id="SSF55804">
    <property type="entry name" value="Phoshotransferase/anion transport protein"/>
    <property type="match status" value="1"/>
</dbReference>
<gene>
    <name evidence="8" type="ORF">WKV44_02050</name>
</gene>
<dbReference type="Pfam" id="PF13520">
    <property type="entry name" value="AA_permease_2"/>
    <property type="match status" value="1"/>
</dbReference>
<evidence type="ECO:0000256" key="6">
    <source>
        <dbReference type="SAM" id="Phobius"/>
    </source>
</evidence>
<proteinExistence type="predicted"/>
<evidence type="ECO:0000256" key="1">
    <source>
        <dbReference type="ARBA" id="ARBA00004651"/>
    </source>
</evidence>
<evidence type="ECO:0000259" key="7">
    <source>
        <dbReference type="PROSITE" id="PS51094"/>
    </source>
</evidence>
<dbReference type="EMBL" id="JBCHKQ010000001">
    <property type="protein sequence ID" value="MEM5947318.1"/>
    <property type="molecule type" value="Genomic_DNA"/>
</dbReference>
<comment type="caution">
    <text evidence="8">The sequence shown here is derived from an EMBL/GenBank/DDBJ whole genome shotgun (WGS) entry which is preliminary data.</text>
</comment>
<feature type="transmembrane region" description="Helical" evidence="6">
    <location>
        <begin position="91"/>
        <end position="113"/>
    </location>
</feature>
<keyword evidence="5 6" id="KW-0472">Membrane</keyword>
<dbReference type="PANTHER" id="PTHR42770:SF11">
    <property type="entry name" value="INNER MEMBRANE TRANSPORT PROTEIN YBAT"/>
    <property type="match status" value="1"/>
</dbReference>
<keyword evidence="9" id="KW-1185">Reference proteome</keyword>
<feature type="transmembrane region" description="Helical" evidence="6">
    <location>
        <begin position="37"/>
        <end position="56"/>
    </location>
</feature>
<evidence type="ECO:0000256" key="2">
    <source>
        <dbReference type="ARBA" id="ARBA00022475"/>
    </source>
</evidence>
<evidence type="ECO:0000313" key="8">
    <source>
        <dbReference type="EMBL" id="MEM5947318.1"/>
    </source>
</evidence>
<feature type="transmembrane region" description="Helical" evidence="6">
    <location>
        <begin position="376"/>
        <end position="394"/>
    </location>
</feature>
<feature type="transmembrane region" description="Helical" evidence="6">
    <location>
        <begin position="317"/>
        <end position="336"/>
    </location>
</feature>
<evidence type="ECO:0000256" key="5">
    <source>
        <dbReference type="ARBA" id="ARBA00023136"/>
    </source>
</evidence>
<reference evidence="8 9" key="1">
    <citation type="submission" date="2024-03" db="EMBL/GenBank/DDBJ databases">
        <title>Ignisphaera cupida sp. nov., a hyperthermophilic hydrolytic archaeon from a hot spring of Kamchatka, and proposal of Ignisphaeraceae fam. nov.</title>
        <authorList>
            <person name="Podosokorskaya O.A."/>
            <person name="Elcheninov A.G."/>
            <person name="Maltseva A.I."/>
            <person name="Zayulina K.S."/>
            <person name="Novikov A."/>
            <person name="Merkel A.Y."/>
        </authorList>
    </citation>
    <scope>NUCLEOTIDE SEQUENCE [LARGE SCALE GENOMIC DNA]</scope>
    <source>
        <strain evidence="8 9">38H-sp</strain>
    </source>
</reference>
<keyword evidence="4 6" id="KW-1133">Transmembrane helix</keyword>
<dbReference type="Proteomes" id="UP001466331">
    <property type="component" value="Unassembled WGS sequence"/>
</dbReference>
<evidence type="ECO:0000256" key="3">
    <source>
        <dbReference type="ARBA" id="ARBA00022692"/>
    </source>
</evidence>
<evidence type="ECO:0000313" key="9">
    <source>
        <dbReference type="Proteomes" id="UP001466331"/>
    </source>
</evidence>
<dbReference type="InterPro" id="IPR050367">
    <property type="entry name" value="APC_superfamily"/>
</dbReference>
<organism evidence="8 9">
    <name type="scientific">Rarispira pelagica</name>
    <dbReference type="NCBI Taxonomy" id="3141764"/>
    <lineage>
        <taxon>Bacteria</taxon>
        <taxon>Pseudomonadati</taxon>
        <taxon>Spirochaetota</taxon>
        <taxon>Spirochaetia</taxon>
        <taxon>Winmispirales</taxon>
        <taxon>Winmispiraceae</taxon>
        <taxon>Rarispira</taxon>
    </lineage>
</organism>
<feature type="domain" description="PTS EIIA type-2" evidence="7">
    <location>
        <begin position="466"/>
        <end position="612"/>
    </location>
</feature>
<keyword evidence="2" id="KW-1003">Cell membrane</keyword>
<accession>A0ABU9U9H0</accession>
<comment type="subcellular location">
    <subcellularLocation>
        <location evidence="1">Cell membrane</location>
        <topology evidence="1">Multi-pass membrane protein</topology>
    </subcellularLocation>
</comment>
<feature type="transmembrane region" description="Helical" evidence="6">
    <location>
        <begin position="267"/>
        <end position="290"/>
    </location>
</feature>
<dbReference type="Gene3D" id="1.20.1740.10">
    <property type="entry name" value="Amino acid/polyamine transporter I"/>
    <property type="match status" value="1"/>
</dbReference>
<dbReference type="InterPro" id="IPR002178">
    <property type="entry name" value="PTS_EIIA_type-2_dom"/>
</dbReference>